<sequence length="262" mass="29133">MGLSASDPEESPPGREDAPARWPGGGAGAYARESTSDGPEEQPWVPVLLSGLEGRPGRFKSFLRLLPASSTNLPNTQVVLAATECDMNRQSIKGVADPAAQVRVSQITAWEDLTFFHEEVDQTGKFRHTTFAAVDKDDTAYFGKSNHPKRNLTFRHITFALTPISDNDLFPEWAPCNAELTQAPDTLPPNTYIKRPNLSLYDTFQEHNVLDNIPKGLLEEAKAMEMISKHPHPNVIYYHGCRVRRGHITGLVLDRHPHTLTD</sequence>
<keyword evidence="3" id="KW-1185">Reference proteome</keyword>
<dbReference type="GO" id="GO:0004674">
    <property type="term" value="F:protein serine/threonine kinase activity"/>
    <property type="evidence" value="ECO:0007669"/>
    <property type="project" value="UniProtKB-KW"/>
</dbReference>
<name>A0AAD5RKU5_9PEZI</name>
<reference evidence="2" key="1">
    <citation type="submission" date="2022-07" db="EMBL/GenBank/DDBJ databases">
        <title>Draft genome sequence of Zalerion maritima ATCC 34329, a (micro)plastics degrading marine fungus.</title>
        <authorList>
            <person name="Paco A."/>
            <person name="Goncalves M.F.M."/>
            <person name="Rocha-Santos T.A.P."/>
            <person name="Alves A."/>
        </authorList>
    </citation>
    <scope>NUCLEOTIDE SEQUENCE</scope>
    <source>
        <strain evidence="2">ATCC 34329</strain>
    </source>
</reference>
<accession>A0AAD5RKU5</accession>
<dbReference type="AlphaFoldDB" id="A0AAD5RKU5"/>
<protein>
    <submittedName>
        <fullName evidence="2">Serine/threonine protein kinase</fullName>
    </submittedName>
</protein>
<dbReference type="Proteomes" id="UP001201980">
    <property type="component" value="Unassembled WGS sequence"/>
</dbReference>
<evidence type="ECO:0000313" key="2">
    <source>
        <dbReference type="EMBL" id="KAJ2896326.1"/>
    </source>
</evidence>
<organism evidence="2 3">
    <name type="scientific">Zalerion maritima</name>
    <dbReference type="NCBI Taxonomy" id="339359"/>
    <lineage>
        <taxon>Eukaryota</taxon>
        <taxon>Fungi</taxon>
        <taxon>Dikarya</taxon>
        <taxon>Ascomycota</taxon>
        <taxon>Pezizomycotina</taxon>
        <taxon>Sordariomycetes</taxon>
        <taxon>Lulworthiomycetidae</taxon>
        <taxon>Lulworthiales</taxon>
        <taxon>Lulworthiaceae</taxon>
        <taxon>Zalerion</taxon>
    </lineage>
</organism>
<comment type="caution">
    <text evidence="2">The sequence shown here is derived from an EMBL/GenBank/DDBJ whole genome shotgun (WGS) entry which is preliminary data.</text>
</comment>
<gene>
    <name evidence="2" type="ORF">MKZ38_005625</name>
</gene>
<keyword evidence="2" id="KW-0418">Kinase</keyword>
<keyword evidence="2" id="KW-0723">Serine/threonine-protein kinase</keyword>
<keyword evidence="2" id="KW-0808">Transferase</keyword>
<proteinExistence type="predicted"/>
<dbReference type="EMBL" id="JAKWBI020000339">
    <property type="protein sequence ID" value="KAJ2896326.1"/>
    <property type="molecule type" value="Genomic_DNA"/>
</dbReference>
<evidence type="ECO:0000256" key="1">
    <source>
        <dbReference type="SAM" id="MobiDB-lite"/>
    </source>
</evidence>
<evidence type="ECO:0000313" key="3">
    <source>
        <dbReference type="Proteomes" id="UP001201980"/>
    </source>
</evidence>
<feature type="region of interest" description="Disordered" evidence="1">
    <location>
        <begin position="1"/>
        <end position="43"/>
    </location>
</feature>